<keyword evidence="4" id="KW-1185">Reference proteome</keyword>
<reference evidence="3 4" key="1">
    <citation type="submission" date="2015-07" db="EMBL/GenBank/DDBJ databases">
        <title>High-quality genome of monoxenous trypanosomatid Leptomonas pyrrhocoris.</title>
        <authorList>
            <person name="Flegontov P."/>
            <person name="Butenko A."/>
            <person name="Firsov S."/>
            <person name="Vlcek C."/>
            <person name="Logacheva M.D."/>
            <person name="Field M."/>
            <person name="Filatov D."/>
            <person name="Flegontova O."/>
            <person name="Gerasimov E."/>
            <person name="Jackson A.P."/>
            <person name="Kelly S."/>
            <person name="Opperdoes F."/>
            <person name="O'Reilly A."/>
            <person name="Votypka J."/>
            <person name="Yurchenko V."/>
            <person name="Lukes J."/>
        </authorList>
    </citation>
    <scope>NUCLEOTIDE SEQUENCE [LARGE SCALE GENOMIC DNA]</scope>
    <source>
        <strain evidence="3">H10</strain>
    </source>
</reference>
<dbReference type="GO" id="GO:1904263">
    <property type="term" value="P:positive regulation of TORC1 signaling"/>
    <property type="evidence" value="ECO:0007669"/>
    <property type="project" value="TreeGrafter"/>
</dbReference>
<evidence type="ECO:0000313" key="4">
    <source>
        <dbReference type="Proteomes" id="UP000037923"/>
    </source>
</evidence>
<gene>
    <name evidence="3" type="ORF">ABB37_04767</name>
</gene>
<dbReference type="PANTHER" id="PTHR31441">
    <property type="entry name" value="FOLLICULIN FAMILY MEMBER"/>
    <property type="match status" value="1"/>
</dbReference>
<dbReference type="InterPro" id="IPR037520">
    <property type="entry name" value="Folliculin/SMCR8_longin"/>
</dbReference>
<dbReference type="Gene3D" id="3.40.50.12430">
    <property type="match status" value="1"/>
</dbReference>
<feature type="region of interest" description="Disordered" evidence="1">
    <location>
        <begin position="525"/>
        <end position="582"/>
    </location>
</feature>
<evidence type="ECO:0000256" key="1">
    <source>
        <dbReference type="SAM" id="MobiDB-lite"/>
    </source>
</evidence>
<evidence type="ECO:0000313" key="3">
    <source>
        <dbReference type="EMBL" id="KPA80565.1"/>
    </source>
</evidence>
<sequence>MLETPGAFIGEFDALDGPKVTYAFEYFDYIRAAKNDPTVHQFLCYVEGRALLGKAVASGLLHHECKEYLNSVAARVLTSNESREERLLYQDSGCPCVGSFLFSIPDIVARGEKRRFCLIFLHPSYHELVARWGLLSSFVEVLLKRWTHRATVRYQNEYDTLKHLEQLREESRRKPLRTLTQLLTDFCFGKVTYDDATSPVSSAVFEDFHCCFEVILPRVFSQRIPLRSSEESTAHREAEKFLEEHLLLAQSSIDRVDVDLADLPEDDVVLPRFAKQFVLADTEIVVKPLPVWLLEYMSDMVADDVTVESQQVVHFLLRALLSGNQILITGDNARDCASLGMALSYMVPPPLVKMHLGSDRYRMPYESRVLTFSQHALAEHVFVETPAASGERNASHVIKLFDMEADGIVYVRLVGGRIHCIQDCDELRRAANHRHSEREETKAVSPPTTLENRITTLLKPYLIPIAGRCAINIVSLQLVTTQFHQLVSEYAVRGRVYLQLFAKQEVETNNLSLSPTVAASEAVRSSAAVSEEKSPLPRQRTFLSRNQSQNATQREDTRQSSSQAGESCPLQSNGLGSTDGLSSAHMADGARITKHACLSPGYGKQFQRNHYVFSSFAPEDHAILVFLGSA</sequence>
<dbReference type="GO" id="GO:0005829">
    <property type="term" value="C:cytosol"/>
    <property type="evidence" value="ECO:0007669"/>
    <property type="project" value="TreeGrafter"/>
</dbReference>
<feature type="compositionally biased region" description="Polar residues" evidence="1">
    <location>
        <begin position="541"/>
        <end position="552"/>
    </location>
</feature>
<evidence type="ECO:0000259" key="2">
    <source>
        <dbReference type="Pfam" id="PF11704"/>
    </source>
</evidence>
<dbReference type="GeneID" id="26905058"/>
<feature type="domain" description="Folliculin/SMCR8 longin" evidence="2">
    <location>
        <begin position="68"/>
        <end position="183"/>
    </location>
</feature>
<dbReference type="Proteomes" id="UP000037923">
    <property type="component" value="Unassembled WGS sequence"/>
</dbReference>
<comment type="caution">
    <text evidence="3">The sequence shown here is derived from an EMBL/GenBank/DDBJ whole genome shotgun (WGS) entry which is preliminary data.</text>
</comment>
<dbReference type="GO" id="GO:0005096">
    <property type="term" value="F:GTPase activator activity"/>
    <property type="evidence" value="ECO:0007669"/>
    <property type="project" value="InterPro"/>
</dbReference>
<dbReference type="PANTHER" id="PTHR31441:SF2">
    <property type="entry name" value="FOLLICULIN"/>
    <property type="match status" value="1"/>
</dbReference>
<dbReference type="OrthoDB" id="5599713at2759"/>
<dbReference type="EMBL" id="LGTL01000008">
    <property type="protein sequence ID" value="KPA80565.1"/>
    <property type="molecule type" value="Genomic_DNA"/>
</dbReference>
<proteinExistence type="predicted"/>
<dbReference type="RefSeq" id="XP_015659004.1">
    <property type="nucleotide sequence ID" value="XM_015802560.1"/>
</dbReference>
<protein>
    <recommendedName>
        <fullName evidence="2">Folliculin/SMCR8 longin domain-containing protein</fullName>
    </recommendedName>
</protein>
<dbReference type="VEuPathDB" id="TriTrypDB:LpyrH10_08_2160"/>
<dbReference type="AlphaFoldDB" id="A0A0M9G1Q4"/>
<accession>A0A0M9G1Q4</accession>
<name>A0A0M9G1Q4_LEPPY</name>
<feature type="compositionally biased region" description="Polar residues" evidence="1">
    <location>
        <begin position="559"/>
        <end position="581"/>
    </location>
</feature>
<dbReference type="InterPro" id="IPR021713">
    <property type="entry name" value="Folliculin"/>
</dbReference>
<organism evidence="3 4">
    <name type="scientific">Leptomonas pyrrhocoris</name>
    <name type="common">Firebug parasite</name>
    <dbReference type="NCBI Taxonomy" id="157538"/>
    <lineage>
        <taxon>Eukaryota</taxon>
        <taxon>Discoba</taxon>
        <taxon>Euglenozoa</taxon>
        <taxon>Kinetoplastea</taxon>
        <taxon>Metakinetoplastina</taxon>
        <taxon>Trypanosomatida</taxon>
        <taxon>Trypanosomatidae</taxon>
        <taxon>Leishmaniinae</taxon>
        <taxon>Leptomonas</taxon>
    </lineage>
</organism>
<dbReference type="Pfam" id="PF11704">
    <property type="entry name" value="Folliculin"/>
    <property type="match status" value="1"/>
</dbReference>
<dbReference type="OMA" id="YRMPYES"/>